<name>A0AAD1VMZ6_PELCU</name>
<proteinExistence type="predicted"/>
<evidence type="ECO:0000313" key="2">
    <source>
        <dbReference type="EMBL" id="CAH2225845.1"/>
    </source>
</evidence>
<dbReference type="EMBL" id="OW240912">
    <property type="protein sequence ID" value="CAH2225845.1"/>
    <property type="molecule type" value="Genomic_DNA"/>
</dbReference>
<gene>
    <name evidence="2" type="ORF">PECUL_23A012250</name>
</gene>
<dbReference type="Proteomes" id="UP001295444">
    <property type="component" value="Chromosome 01"/>
</dbReference>
<keyword evidence="3" id="KW-1185">Reference proteome</keyword>
<evidence type="ECO:0000313" key="3">
    <source>
        <dbReference type="Proteomes" id="UP001295444"/>
    </source>
</evidence>
<feature type="region of interest" description="Disordered" evidence="1">
    <location>
        <begin position="35"/>
        <end position="73"/>
    </location>
</feature>
<reference evidence="2" key="1">
    <citation type="submission" date="2022-03" db="EMBL/GenBank/DDBJ databases">
        <authorList>
            <person name="Alioto T."/>
            <person name="Alioto T."/>
            <person name="Gomez Garrido J."/>
        </authorList>
    </citation>
    <scope>NUCLEOTIDE SEQUENCE</scope>
</reference>
<evidence type="ECO:0000256" key="1">
    <source>
        <dbReference type="SAM" id="MobiDB-lite"/>
    </source>
</evidence>
<accession>A0AAD1VMZ6</accession>
<dbReference type="AlphaFoldDB" id="A0AAD1VMZ6"/>
<organism evidence="2 3">
    <name type="scientific">Pelobates cultripes</name>
    <name type="common">Western spadefoot toad</name>
    <dbReference type="NCBI Taxonomy" id="61616"/>
    <lineage>
        <taxon>Eukaryota</taxon>
        <taxon>Metazoa</taxon>
        <taxon>Chordata</taxon>
        <taxon>Craniata</taxon>
        <taxon>Vertebrata</taxon>
        <taxon>Euteleostomi</taxon>
        <taxon>Amphibia</taxon>
        <taxon>Batrachia</taxon>
        <taxon>Anura</taxon>
        <taxon>Pelobatoidea</taxon>
        <taxon>Pelobatidae</taxon>
        <taxon>Pelobates</taxon>
    </lineage>
</organism>
<sequence>MEDASCHTDSNGNWAGIPCTLDQIFHDFWDKLARRRQQPTRQDNYDQPLKHSPPTKRWKGQTPKEEGARDDWQLRTQGTTLATASHKPGNHGEGCSARAIAQEILPQRERPLPSTHWPVSHLANTCVKVHAGSQPKTGLSSAFGGS</sequence>
<feature type="compositionally biased region" description="Basic and acidic residues" evidence="1">
    <location>
        <begin position="62"/>
        <end position="73"/>
    </location>
</feature>
<protein>
    <submittedName>
        <fullName evidence="2">Uncharacterized protein</fullName>
    </submittedName>
</protein>